<dbReference type="GO" id="GO:0000155">
    <property type="term" value="F:phosphorelay sensor kinase activity"/>
    <property type="evidence" value="ECO:0007669"/>
    <property type="project" value="InterPro"/>
</dbReference>
<dbReference type="GO" id="GO:0005524">
    <property type="term" value="F:ATP binding"/>
    <property type="evidence" value="ECO:0007669"/>
    <property type="project" value="UniProtKB-KW"/>
</dbReference>
<dbReference type="Gene3D" id="3.30.565.10">
    <property type="entry name" value="Histidine kinase-like ATPase, C-terminal domain"/>
    <property type="match status" value="1"/>
</dbReference>
<dbReference type="InterPro" id="IPR003594">
    <property type="entry name" value="HATPase_dom"/>
</dbReference>
<dbReference type="OrthoDB" id="9797605at2"/>
<dbReference type="SUPFAM" id="SSF55785">
    <property type="entry name" value="PYP-like sensor domain (PAS domain)"/>
    <property type="match status" value="1"/>
</dbReference>
<dbReference type="EC" id="2.7.13.3" evidence="2"/>
<evidence type="ECO:0000256" key="6">
    <source>
        <dbReference type="ARBA" id="ARBA00022777"/>
    </source>
</evidence>
<dbReference type="PANTHER" id="PTHR24421">
    <property type="entry name" value="NITRATE/NITRITE SENSOR PROTEIN NARX-RELATED"/>
    <property type="match status" value="1"/>
</dbReference>
<keyword evidence="10" id="KW-1133">Transmembrane helix</keyword>
<evidence type="ECO:0000256" key="10">
    <source>
        <dbReference type="SAM" id="Phobius"/>
    </source>
</evidence>
<dbReference type="InterPro" id="IPR005467">
    <property type="entry name" value="His_kinase_dom"/>
</dbReference>
<protein>
    <recommendedName>
        <fullName evidence="2">histidine kinase</fullName>
        <ecNumber evidence="2">2.7.13.3</ecNumber>
    </recommendedName>
</protein>
<keyword evidence="5" id="KW-0547">Nucleotide-binding</keyword>
<evidence type="ECO:0000256" key="7">
    <source>
        <dbReference type="ARBA" id="ARBA00022840"/>
    </source>
</evidence>
<dbReference type="NCBIfam" id="TIGR00229">
    <property type="entry name" value="sensory_box"/>
    <property type="match status" value="1"/>
</dbReference>
<dbReference type="Gene3D" id="1.20.5.1930">
    <property type="match status" value="1"/>
</dbReference>
<keyword evidence="9" id="KW-0175">Coiled coil</keyword>
<dbReference type="PANTHER" id="PTHR24421:SF10">
    <property type="entry name" value="NITRATE_NITRITE SENSOR PROTEIN NARQ"/>
    <property type="match status" value="1"/>
</dbReference>
<dbReference type="InterPro" id="IPR013587">
    <property type="entry name" value="Nitrate/nitrite_sensing"/>
</dbReference>
<gene>
    <name evidence="13" type="ORF">SAMN02745724_05202</name>
</gene>
<keyword evidence="6" id="KW-0418">Kinase</keyword>
<name>A0A1I1UDT9_9GAMM</name>
<keyword evidence="8" id="KW-0902">Two-component regulatory system</keyword>
<evidence type="ECO:0000256" key="1">
    <source>
        <dbReference type="ARBA" id="ARBA00000085"/>
    </source>
</evidence>
<dbReference type="Pfam" id="PF13426">
    <property type="entry name" value="PAS_9"/>
    <property type="match status" value="1"/>
</dbReference>
<evidence type="ECO:0000256" key="2">
    <source>
        <dbReference type="ARBA" id="ARBA00012438"/>
    </source>
</evidence>
<dbReference type="InterPro" id="IPR011712">
    <property type="entry name" value="Sig_transdc_His_kin_sub3_dim/P"/>
</dbReference>
<dbReference type="Pfam" id="PF02518">
    <property type="entry name" value="HATPase_c"/>
    <property type="match status" value="1"/>
</dbReference>
<comment type="catalytic activity">
    <reaction evidence="1">
        <text>ATP + protein L-histidine = ADP + protein N-phospho-L-histidine.</text>
        <dbReference type="EC" id="2.7.13.3"/>
    </reaction>
</comment>
<evidence type="ECO:0000259" key="11">
    <source>
        <dbReference type="PROSITE" id="PS50109"/>
    </source>
</evidence>
<evidence type="ECO:0000259" key="12">
    <source>
        <dbReference type="PROSITE" id="PS50112"/>
    </source>
</evidence>
<evidence type="ECO:0000313" key="14">
    <source>
        <dbReference type="Proteomes" id="UP000198862"/>
    </source>
</evidence>
<dbReference type="AlphaFoldDB" id="A0A1I1UDT9"/>
<keyword evidence="3" id="KW-0597">Phosphoprotein</keyword>
<dbReference type="SMART" id="SM00091">
    <property type="entry name" value="PAS"/>
    <property type="match status" value="2"/>
</dbReference>
<dbReference type="InterPro" id="IPR036890">
    <property type="entry name" value="HATPase_C_sf"/>
</dbReference>
<dbReference type="Pfam" id="PF08376">
    <property type="entry name" value="NIT"/>
    <property type="match status" value="1"/>
</dbReference>
<dbReference type="PROSITE" id="PS50109">
    <property type="entry name" value="HIS_KIN"/>
    <property type="match status" value="1"/>
</dbReference>
<feature type="domain" description="Histidine kinase" evidence="11">
    <location>
        <begin position="628"/>
        <end position="826"/>
    </location>
</feature>
<accession>A0A1I1UDT9</accession>
<dbReference type="RefSeq" id="WP_091991628.1">
    <property type="nucleotide sequence ID" value="NZ_FOLO01000087.1"/>
</dbReference>
<proteinExistence type="predicted"/>
<evidence type="ECO:0000256" key="9">
    <source>
        <dbReference type="SAM" id="Coils"/>
    </source>
</evidence>
<keyword evidence="4" id="KW-0808">Transferase</keyword>
<dbReference type="EMBL" id="FOLO01000087">
    <property type="protein sequence ID" value="SFD69002.1"/>
    <property type="molecule type" value="Genomic_DNA"/>
</dbReference>
<evidence type="ECO:0000256" key="8">
    <source>
        <dbReference type="ARBA" id="ARBA00023012"/>
    </source>
</evidence>
<feature type="transmembrane region" description="Helical" evidence="10">
    <location>
        <begin position="31"/>
        <end position="50"/>
    </location>
</feature>
<dbReference type="STRING" id="1123010.SAMN02745724_05202"/>
<dbReference type="InterPro" id="IPR035965">
    <property type="entry name" value="PAS-like_dom_sf"/>
</dbReference>
<dbReference type="Pfam" id="PF07730">
    <property type="entry name" value="HisKA_3"/>
    <property type="match status" value="1"/>
</dbReference>
<keyword evidence="10" id="KW-0812">Transmembrane</keyword>
<dbReference type="SMART" id="SM00387">
    <property type="entry name" value="HATPase_c"/>
    <property type="match status" value="1"/>
</dbReference>
<evidence type="ECO:0000256" key="3">
    <source>
        <dbReference type="ARBA" id="ARBA00022553"/>
    </source>
</evidence>
<evidence type="ECO:0000256" key="4">
    <source>
        <dbReference type="ARBA" id="ARBA00022679"/>
    </source>
</evidence>
<dbReference type="Proteomes" id="UP000198862">
    <property type="component" value="Unassembled WGS sequence"/>
</dbReference>
<reference evidence="13 14" key="1">
    <citation type="submission" date="2016-10" db="EMBL/GenBank/DDBJ databases">
        <authorList>
            <person name="de Groot N.N."/>
        </authorList>
    </citation>
    <scope>NUCLEOTIDE SEQUENCE [LARGE SCALE GENOMIC DNA]</scope>
    <source>
        <strain evidence="13 14">DSM 6059</strain>
    </source>
</reference>
<dbReference type="PROSITE" id="PS50112">
    <property type="entry name" value="PAS"/>
    <property type="match status" value="1"/>
</dbReference>
<dbReference type="InterPro" id="IPR050482">
    <property type="entry name" value="Sensor_HK_TwoCompSys"/>
</dbReference>
<feature type="domain" description="PAS" evidence="12">
    <location>
        <begin position="361"/>
        <end position="404"/>
    </location>
</feature>
<keyword evidence="10" id="KW-0472">Membrane</keyword>
<dbReference type="GO" id="GO:0046983">
    <property type="term" value="F:protein dimerization activity"/>
    <property type="evidence" value="ECO:0007669"/>
    <property type="project" value="InterPro"/>
</dbReference>
<organism evidence="13 14">
    <name type="scientific">Pseudoalteromonas denitrificans DSM 6059</name>
    <dbReference type="NCBI Taxonomy" id="1123010"/>
    <lineage>
        <taxon>Bacteria</taxon>
        <taxon>Pseudomonadati</taxon>
        <taxon>Pseudomonadota</taxon>
        <taxon>Gammaproteobacteria</taxon>
        <taxon>Alteromonadales</taxon>
        <taxon>Pseudoalteromonadaceae</taxon>
        <taxon>Pseudoalteromonas</taxon>
    </lineage>
</organism>
<feature type="transmembrane region" description="Helical" evidence="10">
    <location>
        <begin position="331"/>
        <end position="351"/>
    </location>
</feature>
<dbReference type="GO" id="GO:0016020">
    <property type="term" value="C:membrane"/>
    <property type="evidence" value="ECO:0007669"/>
    <property type="project" value="InterPro"/>
</dbReference>
<dbReference type="SUPFAM" id="SSF55874">
    <property type="entry name" value="ATPase domain of HSP90 chaperone/DNA topoisomerase II/histidine kinase"/>
    <property type="match status" value="1"/>
</dbReference>
<keyword evidence="14" id="KW-1185">Reference proteome</keyword>
<dbReference type="InterPro" id="IPR000014">
    <property type="entry name" value="PAS"/>
</dbReference>
<evidence type="ECO:0000313" key="13">
    <source>
        <dbReference type="EMBL" id="SFD69002.1"/>
    </source>
</evidence>
<dbReference type="CDD" id="cd16917">
    <property type="entry name" value="HATPase_UhpB-NarQ-NarX-like"/>
    <property type="match status" value="1"/>
</dbReference>
<evidence type="ECO:0000256" key="5">
    <source>
        <dbReference type="ARBA" id="ARBA00022741"/>
    </source>
</evidence>
<feature type="coiled-coil region" evidence="9">
    <location>
        <begin position="587"/>
        <end position="621"/>
    </location>
</feature>
<dbReference type="Gene3D" id="3.30.450.20">
    <property type="entry name" value="PAS domain"/>
    <property type="match status" value="2"/>
</dbReference>
<sequence length="834" mass="96855">MSTANRLVSALILLKKTKEDIFYDRAHKLKLALLFIFPLVIFVFSSLIQIDKLSKRAEQLTNLEQLTALTIHLTALLHEFQKERGLTGMYLTSKGMQFSKALVQQKKLSDVSKKNLESYFKNKKQHYKSKELTQAFYVFYKQLNQLMHIRKLIIEVKMIESQGIDYYNVLNKRLLYIIGLIVKETVDTELTQAFYAYVHFLKAKEMTGLERAELGNAFTRGKFLPQEYQLWNKLESIQLLHYQEFNQLATSELREAFNNLSTELVFKQVLFLQSVAHKFSSSGDFGIDSYYLFDIYTKKINRLKWFEGKITQDLLRYSRSLKFESERSKRIWIAALAFTFIVVSIFGYYLIIDINRSVSRKLQEYQSLFENGSAAIVVVNPKTKNVLYSNHSFAKMMGFNHQQIPSLNMHNLLPKMQNNKILKQFDDLILAKTPMIEMVQFLRSDEHTFFADVSAFPLLIGNTQYMAINVVDITKRLTSKFKLEKSEQTLQKVLNSLNSAVTVIDPETLSLIYLNKLATEIREQNDEVEPIWPLLSPQAYRGGDINSLNKKYTSSELFYNKTKQDWYKVTVHWIHWIDGRLVCIRMLEDITERYDIELKNKQLLQENRLLLRRNYQLQEKERKNLATDLHDQLGQLLTGIKLQADFIYRQVITKELTLQVSAKSIIDATGELIKSTRTITNNLRPVILDQLGLTEALKELIQNWRRLKTNIEFKLNLNGDFYDLSDDIAITVYRIVQEALTNACKHANATQVKVSLSLIYSLKVESTSIQLNIEDNGEGFDSRDIHCQSMGLVNMRERTEALSGIFNLINNQNKGVEILVVIPIEASQQEALCY</sequence>
<keyword evidence="7" id="KW-0067">ATP-binding</keyword>